<evidence type="ECO:0000259" key="2">
    <source>
        <dbReference type="Pfam" id="PF00109"/>
    </source>
</evidence>
<proteinExistence type="predicted"/>
<dbReference type="Gene3D" id="3.40.47.10">
    <property type="match status" value="1"/>
</dbReference>
<dbReference type="SUPFAM" id="SSF53901">
    <property type="entry name" value="Thiolase-like"/>
    <property type="match status" value="1"/>
</dbReference>
<feature type="domain" description="Beta-ketoacyl synthase-like N-terminal" evidence="2">
    <location>
        <begin position="2"/>
        <end position="190"/>
    </location>
</feature>
<dbReference type="Pfam" id="PF00109">
    <property type="entry name" value="ketoacyl-synt"/>
    <property type="match status" value="1"/>
</dbReference>
<dbReference type="InterPro" id="IPR016039">
    <property type="entry name" value="Thiolase-like"/>
</dbReference>
<organism evidence="3 4">
    <name type="scientific">Haloferula chungangensis</name>
    <dbReference type="NCBI Taxonomy" id="1048331"/>
    <lineage>
        <taxon>Bacteria</taxon>
        <taxon>Pseudomonadati</taxon>
        <taxon>Verrucomicrobiota</taxon>
        <taxon>Verrucomicrobiia</taxon>
        <taxon>Verrucomicrobiales</taxon>
        <taxon>Verrucomicrobiaceae</taxon>
        <taxon>Haloferula</taxon>
    </lineage>
</organism>
<gene>
    <name evidence="3" type="ORF">ACFQY0_04130</name>
</gene>
<keyword evidence="4" id="KW-1185">Reference proteome</keyword>
<accession>A0ABW2L460</accession>
<sequence>MSRVTISGTGAVSPAGWGVAALMEMLRSGVKAEDSMVERKTADDRLIASPVARVPKLMDKSLLPKNPRLRRTSPIGKFAAAAAFEALGPERLAAAQAGEIRVGVICSLMNGCVNYSNRFYGEVLGDPAFASPILFPETVYNAPSSHLSAILGSMAPNDTLVGDGAEIFTALEVATEWLLRGDCEVCVVVAPEEIDWLSAEAVGLRSAEITPSEGAGAVVLELDGNGPTLLAIPDPVSYSELGDRTEALRKLRGEFSVDEESTLLADSRIGVAWVDAIEDAVFGDWKGARISTKSLLGDALGASASLQLVAAVEMLKAGEAEQAMVTSLGGNEQAGGCLLGR</sequence>
<evidence type="ECO:0000313" key="3">
    <source>
        <dbReference type="EMBL" id="MFC7336355.1"/>
    </source>
</evidence>
<keyword evidence="1" id="KW-0808">Transferase</keyword>
<dbReference type="RefSeq" id="WP_379709441.1">
    <property type="nucleotide sequence ID" value="NZ_JBHTBS010000002.1"/>
</dbReference>
<dbReference type="Proteomes" id="UP001596472">
    <property type="component" value="Unassembled WGS sequence"/>
</dbReference>
<dbReference type="PANTHER" id="PTHR11712">
    <property type="entry name" value="POLYKETIDE SYNTHASE-RELATED"/>
    <property type="match status" value="1"/>
</dbReference>
<comment type="caution">
    <text evidence="3">The sequence shown here is derived from an EMBL/GenBank/DDBJ whole genome shotgun (WGS) entry which is preliminary data.</text>
</comment>
<evidence type="ECO:0000313" key="4">
    <source>
        <dbReference type="Proteomes" id="UP001596472"/>
    </source>
</evidence>
<protein>
    <submittedName>
        <fullName evidence="3">Beta-ketoacyl synthase N-terminal-like domain-containing protein</fullName>
    </submittedName>
</protein>
<dbReference type="InterPro" id="IPR000794">
    <property type="entry name" value="Beta-ketoacyl_synthase"/>
</dbReference>
<reference evidence="4" key="1">
    <citation type="journal article" date="2019" name="Int. J. Syst. Evol. Microbiol.">
        <title>The Global Catalogue of Microorganisms (GCM) 10K type strain sequencing project: providing services to taxonomists for standard genome sequencing and annotation.</title>
        <authorList>
            <consortium name="The Broad Institute Genomics Platform"/>
            <consortium name="The Broad Institute Genome Sequencing Center for Infectious Disease"/>
            <person name="Wu L."/>
            <person name="Ma J."/>
        </authorList>
    </citation>
    <scope>NUCLEOTIDE SEQUENCE [LARGE SCALE GENOMIC DNA]</scope>
    <source>
        <strain evidence="4">CGMCC 4.1467</strain>
    </source>
</reference>
<dbReference type="PANTHER" id="PTHR11712:SF336">
    <property type="entry name" value="3-OXOACYL-[ACYL-CARRIER-PROTEIN] SYNTHASE, MITOCHONDRIAL"/>
    <property type="match status" value="1"/>
</dbReference>
<name>A0ABW2L460_9BACT</name>
<dbReference type="EMBL" id="JBHTBS010000002">
    <property type="protein sequence ID" value="MFC7336355.1"/>
    <property type="molecule type" value="Genomic_DNA"/>
</dbReference>
<evidence type="ECO:0000256" key="1">
    <source>
        <dbReference type="ARBA" id="ARBA00022679"/>
    </source>
</evidence>
<dbReference type="InterPro" id="IPR014030">
    <property type="entry name" value="Ketoacyl_synth_N"/>
</dbReference>